<feature type="transmembrane region" description="Helical" evidence="2">
    <location>
        <begin position="216"/>
        <end position="233"/>
    </location>
</feature>
<keyword evidence="2" id="KW-0812">Transmembrane</keyword>
<dbReference type="Proteomes" id="UP000198716">
    <property type="component" value="Unassembled WGS sequence"/>
</dbReference>
<feature type="transmembrane region" description="Helical" evidence="2">
    <location>
        <begin position="189"/>
        <end position="210"/>
    </location>
</feature>
<name>A0A1I1XFB3_9ACTN</name>
<protein>
    <recommendedName>
        <fullName evidence="5">DUF3093 domain-containing protein</fullName>
    </recommendedName>
</protein>
<dbReference type="InterPro" id="IPR021443">
    <property type="entry name" value="DUF3093"/>
</dbReference>
<accession>A0A1I1XFB3</accession>
<gene>
    <name evidence="3" type="ORF">SAMN04487819_107130</name>
</gene>
<feature type="region of interest" description="Disordered" evidence="1">
    <location>
        <begin position="151"/>
        <end position="175"/>
    </location>
</feature>
<feature type="compositionally biased region" description="Basic and acidic residues" evidence="1">
    <location>
        <begin position="68"/>
        <end position="77"/>
    </location>
</feature>
<evidence type="ECO:0000313" key="3">
    <source>
        <dbReference type="EMBL" id="SFE06055.1"/>
    </source>
</evidence>
<keyword evidence="2" id="KW-1133">Transmembrane helix</keyword>
<evidence type="ECO:0000256" key="2">
    <source>
        <dbReference type="SAM" id="Phobius"/>
    </source>
</evidence>
<evidence type="ECO:0000313" key="4">
    <source>
        <dbReference type="Proteomes" id="UP000198716"/>
    </source>
</evidence>
<dbReference type="EMBL" id="FOMZ01000007">
    <property type="protein sequence ID" value="SFE06055.1"/>
    <property type="molecule type" value="Genomic_DNA"/>
</dbReference>
<keyword evidence="4" id="KW-1185">Reference proteome</keyword>
<sequence>MTSGRTITVGTAYRLRQLDDLLENGVFDTLHHQLGYSVPAPQYDLPVRIMIDQAHFDLTPVARVNGSRRVDHTEPRSGGHPGTRVHETGETLRESYGDPGTDHSTTPGVEHQVLRCDEIRTGITGPGVGRGLYFGIDTSKQDLHAWHGAQDYPEDVSDSSEAAPESGPTTGLNDTTGEIRYRERLHVSWWSWPLPLVAAALLAAEVHMGYPGIRAWLPYVVLLPLSIALPVWLSRTRLVVTERELRAGNARLPLRFVSDVEVIPRERKRRALGPELDPAAFMLHSPWAPTAARIWLDDPDDPTPYWVVSTRHPERLAEVLRRGERQAGGDHRAE</sequence>
<reference evidence="4" key="1">
    <citation type="submission" date="2016-10" db="EMBL/GenBank/DDBJ databases">
        <authorList>
            <person name="Varghese N."/>
            <person name="Submissions S."/>
        </authorList>
    </citation>
    <scope>NUCLEOTIDE SEQUENCE [LARGE SCALE GENOMIC DNA]</scope>
    <source>
        <strain evidence="4">DSM 45004</strain>
    </source>
</reference>
<organism evidence="3 4">
    <name type="scientific">Actinopolyspora alba</name>
    <dbReference type="NCBI Taxonomy" id="673379"/>
    <lineage>
        <taxon>Bacteria</taxon>
        <taxon>Bacillati</taxon>
        <taxon>Actinomycetota</taxon>
        <taxon>Actinomycetes</taxon>
        <taxon>Actinopolysporales</taxon>
        <taxon>Actinopolysporaceae</taxon>
        <taxon>Actinopolyspora</taxon>
        <taxon>Actinopolyspora alba group</taxon>
    </lineage>
</organism>
<evidence type="ECO:0000256" key="1">
    <source>
        <dbReference type="SAM" id="MobiDB-lite"/>
    </source>
</evidence>
<proteinExistence type="predicted"/>
<dbReference type="AlphaFoldDB" id="A0A1I1XFB3"/>
<dbReference type="Pfam" id="PF11292">
    <property type="entry name" value="DUF3093"/>
    <property type="match status" value="1"/>
</dbReference>
<evidence type="ECO:0008006" key="5">
    <source>
        <dbReference type="Google" id="ProtNLM"/>
    </source>
</evidence>
<feature type="region of interest" description="Disordered" evidence="1">
    <location>
        <begin position="68"/>
        <end position="111"/>
    </location>
</feature>
<feature type="compositionally biased region" description="Basic and acidic residues" evidence="1">
    <location>
        <begin position="84"/>
        <end position="96"/>
    </location>
</feature>
<keyword evidence="2" id="KW-0472">Membrane</keyword>